<dbReference type="Gene3D" id="2.30.42.10">
    <property type="match status" value="1"/>
</dbReference>
<evidence type="ECO:0000313" key="3">
    <source>
        <dbReference type="Proteomes" id="UP000054262"/>
    </source>
</evidence>
<name>A0P5T1_9PROT</name>
<dbReference type="Proteomes" id="UP000054262">
    <property type="component" value="Unassembled WGS sequence"/>
</dbReference>
<dbReference type="OrthoDB" id="9127672at2"/>
<dbReference type="InterPro" id="IPR036034">
    <property type="entry name" value="PDZ_sf"/>
</dbReference>
<sequence length="249" mass="27812">MHKYLTISLGAILFIFSNAILAEVNLFEKNFQRQSPKDFQSFAPKVDTKIMRGWEEKSDNIKMLEDGYDLLGFSGFSSPNLSPEVAREHGQKVKADMVLLYDRQINENTRASVIKKARDRVLAKQIKETKGNLTEIEITEEDLADSNSLYTFKATYWVKLPKPTFGTHFIKIGKGENQSEVAGALVIAVIKGSPAAKAGILKNDSIVMIDKVTVNTPEDLIKVIRKSKGKTVMVKYVRNGEQASVKVSL</sequence>
<dbReference type="SMART" id="SM00228">
    <property type="entry name" value="PDZ"/>
    <property type="match status" value="1"/>
</dbReference>
<organism evidence="2 3">
    <name type="scientific">Methylophilales bacterium HTCC2181</name>
    <dbReference type="NCBI Taxonomy" id="383631"/>
    <lineage>
        <taxon>Bacteria</taxon>
        <taxon>Pseudomonadati</taxon>
        <taxon>Pseudomonadota</taxon>
        <taxon>Betaproteobacteria</taxon>
        <taxon>Nitrosomonadales</taxon>
        <taxon>OM43 clade</taxon>
    </lineage>
</organism>
<dbReference type="PROSITE" id="PS50106">
    <property type="entry name" value="PDZ"/>
    <property type="match status" value="1"/>
</dbReference>
<keyword evidence="3" id="KW-1185">Reference proteome</keyword>
<dbReference type="AlphaFoldDB" id="A0P5T1"/>
<evidence type="ECO:0000259" key="1">
    <source>
        <dbReference type="PROSITE" id="PS50106"/>
    </source>
</evidence>
<comment type="caution">
    <text evidence="2">The sequence shown here is derived from an EMBL/GenBank/DDBJ whole genome shotgun (WGS) entry which is preliminary data.</text>
</comment>
<dbReference type="EMBL" id="AAUX01000001">
    <property type="protein sequence ID" value="EAV46891.1"/>
    <property type="molecule type" value="Genomic_DNA"/>
</dbReference>
<proteinExistence type="predicted"/>
<dbReference type="SUPFAM" id="SSF50156">
    <property type="entry name" value="PDZ domain-like"/>
    <property type="match status" value="1"/>
</dbReference>
<gene>
    <name evidence="2" type="ORF">MB2181_02420</name>
</gene>
<protein>
    <recommendedName>
        <fullName evidence="1">PDZ domain-containing protein</fullName>
    </recommendedName>
</protein>
<reference evidence="2 3" key="1">
    <citation type="submission" date="2006-11" db="EMBL/GenBank/DDBJ databases">
        <authorList>
            <person name="Giovannoni S."/>
            <person name="Vergin K."/>
            <person name="Ferriera S."/>
            <person name="Johnson J."/>
            <person name="Kravitz S."/>
            <person name="Beeson K."/>
            <person name="Sutton G."/>
            <person name="Rogers Y.-H."/>
            <person name="Friedman R."/>
            <person name="Frazier M."/>
            <person name="Venter J.C."/>
        </authorList>
    </citation>
    <scope>NUCLEOTIDE SEQUENCE [LARGE SCALE GENOMIC DNA]</scope>
    <source>
        <strain evidence="2 3">HTCC2181</strain>
    </source>
</reference>
<accession>A0P5T1</accession>
<dbReference type="Pfam" id="PF13180">
    <property type="entry name" value="PDZ_2"/>
    <property type="match status" value="1"/>
</dbReference>
<feature type="domain" description="PDZ" evidence="1">
    <location>
        <begin position="157"/>
        <end position="233"/>
    </location>
</feature>
<dbReference type="InterPro" id="IPR001478">
    <property type="entry name" value="PDZ"/>
</dbReference>
<evidence type="ECO:0000313" key="2">
    <source>
        <dbReference type="EMBL" id="EAV46891.1"/>
    </source>
</evidence>